<evidence type="ECO:0000256" key="2">
    <source>
        <dbReference type="ARBA" id="ARBA00022692"/>
    </source>
</evidence>
<feature type="transmembrane region" description="Helical" evidence="5">
    <location>
        <begin position="42"/>
        <end position="61"/>
    </location>
</feature>
<dbReference type="GO" id="GO:0005886">
    <property type="term" value="C:plasma membrane"/>
    <property type="evidence" value="ECO:0007669"/>
    <property type="project" value="UniProtKB-SubCell"/>
</dbReference>
<dbReference type="AlphaFoldDB" id="A0A2W2H115"/>
<dbReference type="InterPro" id="IPR011701">
    <property type="entry name" value="MFS"/>
</dbReference>
<gene>
    <name evidence="7" type="ORF">C1I98_04840</name>
</gene>
<dbReference type="CDD" id="cd17393">
    <property type="entry name" value="MFS_MosC_like"/>
    <property type="match status" value="1"/>
</dbReference>
<feature type="transmembrane region" description="Helical" evidence="5">
    <location>
        <begin position="355"/>
        <end position="376"/>
    </location>
</feature>
<feature type="transmembrane region" description="Helical" evidence="5">
    <location>
        <begin position="97"/>
        <end position="116"/>
    </location>
</feature>
<dbReference type="InterPro" id="IPR051788">
    <property type="entry name" value="MFS_Transporter"/>
</dbReference>
<evidence type="ECO:0000313" key="8">
    <source>
        <dbReference type="Proteomes" id="UP000248544"/>
    </source>
</evidence>
<keyword evidence="8" id="KW-1185">Reference proteome</keyword>
<dbReference type="Pfam" id="PF07690">
    <property type="entry name" value="MFS_1"/>
    <property type="match status" value="1"/>
</dbReference>
<keyword evidence="2 5" id="KW-0812">Transmembrane</keyword>
<evidence type="ECO:0000256" key="5">
    <source>
        <dbReference type="SAM" id="Phobius"/>
    </source>
</evidence>
<comment type="caution">
    <text evidence="7">The sequence shown here is derived from an EMBL/GenBank/DDBJ whole genome shotgun (WGS) entry which is preliminary data.</text>
</comment>
<protein>
    <submittedName>
        <fullName evidence="7">MFS transporter</fullName>
    </submittedName>
</protein>
<feature type="transmembrane region" description="Helical" evidence="5">
    <location>
        <begin position="266"/>
        <end position="287"/>
    </location>
</feature>
<dbReference type="SUPFAM" id="SSF103473">
    <property type="entry name" value="MFS general substrate transporter"/>
    <property type="match status" value="1"/>
</dbReference>
<evidence type="ECO:0000256" key="3">
    <source>
        <dbReference type="ARBA" id="ARBA00022989"/>
    </source>
</evidence>
<evidence type="ECO:0000259" key="6">
    <source>
        <dbReference type="PROSITE" id="PS50850"/>
    </source>
</evidence>
<feature type="transmembrane region" description="Helical" evidence="5">
    <location>
        <begin position="204"/>
        <end position="222"/>
    </location>
</feature>
<evidence type="ECO:0000313" key="7">
    <source>
        <dbReference type="EMBL" id="PZG54102.1"/>
    </source>
</evidence>
<dbReference type="InterPro" id="IPR020846">
    <property type="entry name" value="MFS_dom"/>
</dbReference>
<dbReference type="PANTHER" id="PTHR23514:SF13">
    <property type="entry name" value="INNER MEMBRANE PROTEIN YBJJ"/>
    <property type="match status" value="1"/>
</dbReference>
<accession>A0A2W2H115</accession>
<sequence length="411" mass="41484">MTRELRTARIGAIVTFVLAGLLCGSFTVRIPALADRLELNEAAVGAVLLAWGVGALVTMQSMRAVMARAGSRAVLRVGGPLCAAALVLVALAPSFPLLLAGAAAFGMAFGTVDIAMNAQGSVVERAAGRHLMNGMHAGWCVGAISAGLLGTLAITAGLPYGTHLTLVAVAALPVLIVIGRAYLAEPRQDAGRGARTGARRVPPVVYLLGVIAFCAFMVEGTIADWNGLFLRNTLGAPEALAALGYPLFEAGMLAGRLAGDRVRARVGAPALLGLSGLATAATFAVVVSAPTAAVAITGMVFVGIAVATISPVALSLAGTATGSPGPAIAQTSAMGYAGLLLGPVVIGFVSDHASLRTAMFSAVVLGVIIAITTRLLPRRPAVPERPALQLTALPGVRAEEVRQAAKDPMAA</sequence>
<dbReference type="PROSITE" id="PS50850">
    <property type="entry name" value="MFS"/>
    <property type="match status" value="1"/>
</dbReference>
<name>A0A2W2H115_9ACTN</name>
<dbReference type="Gene3D" id="1.20.1250.20">
    <property type="entry name" value="MFS general substrate transporter like domains"/>
    <property type="match status" value="2"/>
</dbReference>
<comment type="subcellular location">
    <subcellularLocation>
        <location evidence="1">Cell membrane</location>
        <topology evidence="1">Multi-pass membrane protein</topology>
    </subcellularLocation>
</comment>
<evidence type="ECO:0000256" key="1">
    <source>
        <dbReference type="ARBA" id="ARBA00004651"/>
    </source>
</evidence>
<dbReference type="Proteomes" id="UP000248544">
    <property type="component" value="Unassembled WGS sequence"/>
</dbReference>
<dbReference type="InterPro" id="IPR036259">
    <property type="entry name" value="MFS_trans_sf"/>
</dbReference>
<dbReference type="RefSeq" id="WP_111165856.1">
    <property type="nucleotide sequence ID" value="NZ_POUA01000022.1"/>
</dbReference>
<proteinExistence type="predicted"/>
<reference evidence="7 8" key="1">
    <citation type="submission" date="2018-01" db="EMBL/GenBank/DDBJ databases">
        <title>Draft genome sequence of Sphaerisporangium sp. 7K107.</title>
        <authorList>
            <person name="Sahin N."/>
            <person name="Saygin H."/>
            <person name="Ay H."/>
        </authorList>
    </citation>
    <scope>NUCLEOTIDE SEQUENCE [LARGE SCALE GENOMIC DNA]</scope>
    <source>
        <strain evidence="7 8">7K107</strain>
    </source>
</reference>
<feature type="transmembrane region" description="Helical" evidence="5">
    <location>
        <begin position="12"/>
        <end position="30"/>
    </location>
</feature>
<feature type="transmembrane region" description="Helical" evidence="5">
    <location>
        <begin position="73"/>
        <end position="91"/>
    </location>
</feature>
<feature type="transmembrane region" description="Helical" evidence="5">
    <location>
        <begin position="328"/>
        <end position="349"/>
    </location>
</feature>
<organism evidence="7 8">
    <name type="scientific">Spongiactinospora gelatinilytica</name>
    <dbReference type="NCBI Taxonomy" id="2666298"/>
    <lineage>
        <taxon>Bacteria</taxon>
        <taxon>Bacillati</taxon>
        <taxon>Actinomycetota</taxon>
        <taxon>Actinomycetes</taxon>
        <taxon>Streptosporangiales</taxon>
        <taxon>Streptosporangiaceae</taxon>
        <taxon>Spongiactinospora</taxon>
    </lineage>
</organism>
<feature type="transmembrane region" description="Helical" evidence="5">
    <location>
        <begin position="137"/>
        <end position="158"/>
    </location>
</feature>
<dbReference type="PANTHER" id="PTHR23514">
    <property type="entry name" value="BYPASS OF STOP CODON PROTEIN 6"/>
    <property type="match status" value="1"/>
</dbReference>
<feature type="domain" description="Major facilitator superfamily (MFS) profile" evidence="6">
    <location>
        <begin position="4"/>
        <end position="380"/>
    </location>
</feature>
<dbReference type="GO" id="GO:0022857">
    <property type="term" value="F:transmembrane transporter activity"/>
    <property type="evidence" value="ECO:0007669"/>
    <property type="project" value="InterPro"/>
</dbReference>
<dbReference type="EMBL" id="POUA01000022">
    <property type="protein sequence ID" value="PZG54102.1"/>
    <property type="molecule type" value="Genomic_DNA"/>
</dbReference>
<feature type="transmembrane region" description="Helical" evidence="5">
    <location>
        <begin position="164"/>
        <end position="183"/>
    </location>
</feature>
<keyword evidence="3 5" id="KW-1133">Transmembrane helix</keyword>
<feature type="transmembrane region" description="Helical" evidence="5">
    <location>
        <begin position="293"/>
        <end position="316"/>
    </location>
</feature>
<keyword evidence="4 5" id="KW-0472">Membrane</keyword>
<evidence type="ECO:0000256" key="4">
    <source>
        <dbReference type="ARBA" id="ARBA00023136"/>
    </source>
</evidence>